<dbReference type="EMBL" id="JZSH01000058">
    <property type="protein sequence ID" value="KJF78299.1"/>
    <property type="molecule type" value="Genomic_DNA"/>
</dbReference>
<dbReference type="AlphaFoldDB" id="A0A0D8L980"/>
<proteinExistence type="predicted"/>
<protein>
    <submittedName>
        <fullName evidence="1">Uncharacterized protein</fullName>
    </submittedName>
</protein>
<name>A0A0D8L980_MORMO</name>
<gene>
    <name evidence="1" type="ORF">UA45_07140</name>
</gene>
<evidence type="ECO:0000313" key="2">
    <source>
        <dbReference type="Proteomes" id="UP000032582"/>
    </source>
</evidence>
<evidence type="ECO:0000313" key="1">
    <source>
        <dbReference type="EMBL" id="KJF78299.1"/>
    </source>
</evidence>
<organism evidence="1 2">
    <name type="scientific">Morganella morganii</name>
    <name type="common">Proteus morganii</name>
    <dbReference type="NCBI Taxonomy" id="582"/>
    <lineage>
        <taxon>Bacteria</taxon>
        <taxon>Pseudomonadati</taxon>
        <taxon>Pseudomonadota</taxon>
        <taxon>Gammaproteobacteria</taxon>
        <taxon>Enterobacterales</taxon>
        <taxon>Morganellaceae</taxon>
        <taxon>Morganella</taxon>
    </lineage>
</organism>
<sequence length="65" mass="7381">MLMIIFYGDINSHIALINNEFIICTIILMVDNNALLRSQKCLAADNCDLIRCCIFISGRPDITEF</sequence>
<comment type="caution">
    <text evidence="1">The sequence shown here is derived from an EMBL/GenBank/DDBJ whole genome shotgun (WGS) entry which is preliminary data.</text>
</comment>
<accession>A0A0D8L980</accession>
<dbReference type="Proteomes" id="UP000032582">
    <property type="component" value="Unassembled WGS sequence"/>
</dbReference>
<reference evidence="1 2" key="1">
    <citation type="submission" date="2015-02" db="EMBL/GenBank/DDBJ databases">
        <title>Whole genome shotgun sequencing of cultured foodborne pathogen.</title>
        <authorList>
            <person name="Timme R."/>
            <person name="Allard M.W."/>
            <person name="Strain E."/>
            <person name="Evans P.S."/>
            <person name="Brown E."/>
        </authorList>
    </citation>
    <scope>NUCLEOTIDE SEQUENCE [LARGE SCALE GENOMIC DNA]</scope>
    <source>
        <strain evidence="1 2">GCSL-TSO-24</strain>
    </source>
</reference>
<dbReference type="PATRIC" id="fig|582.24.peg.2187"/>